<proteinExistence type="predicted"/>
<name>A0A0V7ZNV2_9CYAN</name>
<keyword evidence="2" id="KW-1185">Reference proteome</keyword>
<dbReference type="EMBL" id="LMTZ01000099">
    <property type="protein sequence ID" value="KST66161.1"/>
    <property type="molecule type" value="Genomic_DNA"/>
</dbReference>
<dbReference type="OrthoDB" id="442687at2"/>
<evidence type="ECO:0000313" key="2">
    <source>
        <dbReference type="Proteomes" id="UP000053372"/>
    </source>
</evidence>
<organism evidence="1 2">
    <name type="scientific">Mastigocoleus testarum BC008</name>
    <dbReference type="NCBI Taxonomy" id="371196"/>
    <lineage>
        <taxon>Bacteria</taxon>
        <taxon>Bacillati</taxon>
        <taxon>Cyanobacteriota</taxon>
        <taxon>Cyanophyceae</taxon>
        <taxon>Nostocales</taxon>
        <taxon>Hapalosiphonaceae</taxon>
        <taxon>Mastigocoleus</taxon>
    </lineage>
</organism>
<protein>
    <submittedName>
        <fullName evidence="1">Transposase</fullName>
    </submittedName>
</protein>
<comment type="caution">
    <text evidence="1">The sequence shown here is derived from an EMBL/GenBank/DDBJ whole genome shotgun (WGS) entry which is preliminary data.</text>
</comment>
<dbReference type="AlphaFoldDB" id="A0A0V7ZNV2"/>
<accession>A0A0V7ZNV2</accession>
<sequence>MAKATTPSFITEIPLKVDSKLGSNLDARFQAGRQLLNACLNEALIRMELVRKSEPYQQAKRLNRQKQKKQRKDLFKKAREQYRFSEYDLHSFATITAKSSVWIAKNVDSNTQQKLATRAFKAVEKILFGQAKHARFKVSSRFKSVERKSNKQGLRWLKDKVVWCGLTIEPIIDWNNPVMVHGVNSPVKYCRLLWRNLNGKKRWYIQLINKGTPYQKPQNYSIKGTVGLDVNISNVAFVADNQSGLLPFADKVPTYQREIQALQRKMQRSQRINNPDNFEPNFDKKVGNKVVRKKGKVKKGRRQWIKSSNYRKAARKKAELERRKASYAKFQNRRLVNEILRHGNQIKTEKVSIKGWQKRYGKAISAKSPGFFQSELKRKAENANGSFLEFSTQKTALSQTHLDGSRIKKTLSMRIHRDVTGFEMHRDLFSAFLSRHVCDDKLSLLDAQSEYPRAEPLLMDAWKQYQQTANRVSEPVRPSGRVVESRKCYNSSERLSIQVLASDQIVIKDDKSESHA</sequence>
<evidence type="ECO:0000313" key="1">
    <source>
        <dbReference type="EMBL" id="KST66161.1"/>
    </source>
</evidence>
<reference evidence="1 2" key="1">
    <citation type="journal article" date="2015" name="Genome Announc.">
        <title>Draft Genome of the Euendolithic (true boring) Cyanobacterium Mastigocoleus testarum strain BC008.</title>
        <authorList>
            <person name="Guida B.S."/>
            <person name="Garcia-Pichel F."/>
        </authorList>
    </citation>
    <scope>NUCLEOTIDE SEQUENCE [LARGE SCALE GENOMIC DNA]</scope>
    <source>
        <strain evidence="1 2">BC008</strain>
    </source>
</reference>
<gene>
    <name evidence="1" type="ORF">BC008_24620</name>
</gene>
<dbReference type="Proteomes" id="UP000053372">
    <property type="component" value="Unassembled WGS sequence"/>
</dbReference>
<dbReference type="RefSeq" id="WP_058183852.1">
    <property type="nucleotide sequence ID" value="NZ_LMTZ01000099.1"/>
</dbReference>